<sequence>METSIVSSKTEAEDQRLMFQSQSQAVLAVADVELVVLWIGDRRRAIDACRAAPRVHGMMTLWPCALAMIEFKNLVLAVIALLLPGY</sequence>
<keyword evidence="3" id="KW-1185">Reference proteome</keyword>
<dbReference type="EMBL" id="QHLQ01000011">
    <property type="protein sequence ID" value="NIZ61804.1"/>
    <property type="molecule type" value="Genomic_DNA"/>
</dbReference>
<comment type="caution">
    <text evidence="2">The sequence shown here is derived from an EMBL/GenBank/DDBJ whole genome shotgun (WGS) entry which is preliminary data.</text>
</comment>
<feature type="transmembrane region" description="Helical" evidence="1">
    <location>
        <begin position="61"/>
        <end position="83"/>
    </location>
</feature>
<proteinExistence type="predicted"/>
<organism evidence="2 3">
    <name type="scientific">Parasedimentitalea denitrificans</name>
    <dbReference type="NCBI Taxonomy" id="2211118"/>
    <lineage>
        <taxon>Bacteria</taxon>
        <taxon>Pseudomonadati</taxon>
        <taxon>Pseudomonadota</taxon>
        <taxon>Alphaproteobacteria</taxon>
        <taxon>Rhodobacterales</taxon>
        <taxon>Paracoccaceae</taxon>
        <taxon>Parasedimentitalea</taxon>
    </lineage>
</organism>
<evidence type="ECO:0000256" key="1">
    <source>
        <dbReference type="SAM" id="Phobius"/>
    </source>
</evidence>
<evidence type="ECO:0000313" key="3">
    <source>
        <dbReference type="Proteomes" id="UP001429564"/>
    </source>
</evidence>
<dbReference type="Proteomes" id="UP001429564">
    <property type="component" value="Unassembled WGS sequence"/>
</dbReference>
<gene>
    <name evidence="2" type="ORF">DL239_12560</name>
</gene>
<keyword evidence="1" id="KW-0472">Membrane</keyword>
<evidence type="ECO:0000313" key="2">
    <source>
        <dbReference type="EMBL" id="NIZ61804.1"/>
    </source>
</evidence>
<keyword evidence="1" id="KW-1133">Transmembrane helix</keyword>
<accession>A0ABX0WAI4</accession>
<name>A0ABX0WAI4_9RHOB</name>
<keyword evidence="1" id="KW-0812">Transmembrane</keyword>
<protein>
    <submittedName>
        <fullName evidence="2">Uncharacterized protein</fullName>
    </submittedName>
</protein>
<reference evidence="2 3" key="1">
    <citation type="submission" date="2018-05" db="EMBL/GenBank/DDBJ databases">
        <authorList>
            <person name="Zhang Y.-J."/>
        </authorList>
    </citation>
    <scope>NUCLEOTIDE SEQUENCE [LARGE SCALE GENOMIC DNA]</scope>
    <source>
        <strain evidence="2 3">CY04</strain>
    </source>
</reference>